<dbReference type="InterPro" id="IPR012944">
    <property type="entry name" value="SusD_RagB_dom"/>
</dbReference>
<keyword evidence="5" id="KW-0998">Cell outer membrane</keyword>
<dbReference type="GO" id="GO:0009279">
    <property type="term" value="C:cell outer membrane"/>
    <property type="evidence" value="ECO:0007669"/>
    <property type="project" value="UniProtKB-SubCell"/>
</dbReference>
<gene>
    <name evidence="8" type="ORF">BC624_1059</name>
    <name evidence="9" type="ORF">SAMN05443373_1059</name>
</gene>
<keyword evidence="3" id="KW-0732">Signal</keyword>
<organism evidence="9 10">
    <name type="scientific">Flavobacterium granuli</name>
    <dbReference type="NCBI Taxonomy" id="280093"/>
    <lineage>
        <taxon>Bacteria</taxon>
        <taxon>Pseudomonadati</taxon>
        <taxon>Bacteroidota</taxon>
        <taxon>Flavobacteriia</taxon>
        <taxon>Flavobacteriales</taxon>
        <taxon>Flavobacteriaceae</taxon>
        <taxon>Flavobacterium</taxon>
    </lineage>
</organism>
<dbReference type="AlphaFoldDB" id="A0A1M5NHU4"/>
<evidence type="ECO:0000313" key="11">
    <source>
        <dbReference type="Proteomes" id="UP000237771"/>
    </source>
</evidence>
<keyword evidence="11" id="KW-1185">Reference proteome</keyword>
<reference evidence="9" key="2">
    <citation type="submission" date="2016-11" db="EMBL/GenBank/DDBJ databases">
        <authorList>
            <person name="Jaros S."/>
            <person name="Januszkiewicz K."/>
            <person name="Wedrychowicz H."/>
        </authorList>
    </citation>
    <scope>NUCLEOTIDE SEQUENCE [LARGE SCALE GENOMIC DNA]</scope>
    <source>
        <strain evidence="9">DSM 19729</strain>
    </source>
</reference>
<dbReference type="SUPFAM" id="SSF48452">
    <property type="entry name" value="TPR-like"/>
    <property type="match status" value="1"/>
</dbReference>
<evidence type="ECO:0000256" key="5">
    <source>
        <dbReference type="ARBA" id="ARBA00023237"/>
    </source>
</evidence>
<evidence type="ECO:0000313" key="9">
    <source>
        <dbReference type="EMBL" id="SHG89098.1"/>
    </source>
</evidence>
<accession>A0A1M5NHU4</accession>
<reference evidence="10" key="1">
    <citation type="submission" date="2016-11" db="EMBL/GenBank/DDBJ databases">
        <authorList>
            <person name="Varghese N."/>
            <person name="Submissions S."/>
        </authorList>
    </citation>
    <scope>NUCLEOTIDE SEQUENCE [LARGE SCALE GENOMIC DNA]</scope>
    <source>
        <strain evidence="10">DSM 19729</strain>
    </source>
</reference>
<evidence type="ECO:0000259" key="7">
    <source>
        <dbReference type="Pfam" id="PF14322"/>
    </source>
</evidence>
<comment type="subcellular location">
    <subcellularLocation>
        <location evidence="1">Cell outer membrane</location>
    </subcellularLocation>
</comment>
<feature type="domain" description="RagB/SusD" evidence="6">
    <location>
        <begin position="316"/>
        <end position="418"/>
    </location>
</feature>
<keyword evidence="4" id="KW-0472">Membrane</keyword>
<name>A0A1M5NHU4_9FLAO</name>
<sequence>MKNTKIYYLLFCFVVSLSSCEEFVSVEVPGSQLSGEIVFEDYKTAEAVLLNVYTKMNNNVMVCGDGNGISVLLGNYTDELKCYGLNIPELMFYQNELATINPTIQSLWRNTYNLIYSLNTVIEGVENSVSLKQHDRDRLLGEALFVRAYLHFYLNELFGEIPYVTSTDYRINTSIGKQTNEALFSLLEDDLLRSESLLTDNYTGIHRVRPNKSTVLALQARLYLYHEKWELAKQKASMVINNSVLYSLVMDINAVFLRNSPGTIWQLMSAPEGKNTLDAKSFIFKTVPPPSRALQEGLVNKFEINDLRGINWVKSVSNSSRTFYHAFKYKLNNDTSTSMEYSIQFRLEEMYLIRAEANAELNLLDLSAADLNSIRNKAGLANTTALTKDELLTAILKERQLEFFTELGHRFFDLKRRGGLDSVLSGVKPGWNTSDVLFPLPENELLLNPNLLPQNDGH</sequence>
<dbReference type="InterPro" id="IPR011990">
    <property type="entry name" value="TPR-like_helical_dom_sf"/>
</dbReference>
<dbReference type="CDD" id="cd08977">
    <property type="entry name" value="SusD"/>
    <property type="match status" value="1"/>
</dbReference>
<proteinExistence type="inferred from homology"/>
<evidence type="ECO:0000259" key="6">
    <source>
        <dbReference type="Pfam" id="PF07980"/>
    </source>
</evidence>
<comment type="similarity">
    <text evidence="2">Belongs to the SusD family.</text>
</comment>
<dbReference type="EMBL" id="PVUB01000005">
    <property type="protein sequence ID" value="PRZ23287.1"/>
    <property type="molecule type" value="Genomic_DNA"/>
</dbReference>
<dbReference type="OrthoDB" id="621570at2"/>
<dbReference type="PROSITE" id="PS51257">
    <property type="entry name" value="PROKAR_LIPOPROTEIN"/>
    <property type="match status" value="1"/>
</dbReference>
<evidence type="ECO:0000256" key="3">
    <source>
        <dbReference type="ARBA" id="ARBA00022729"/>
    </source>
</evidence>
<protein>
    <submittedName>
        <fullName evidence="9">SusD family protein</fullName>
    </submittedName>
    <submittedName>
        <fullName evidence="8">SusD-like starch-binding protein associating with outer membrane</fullName>
    </submittedName>
</protein>
<feature type="domain" description="SusD-like N-terminal" evidence="7">
    <location>
        <begin position="86"/>
        <end position="224"/>
    </location>
</feature>
<dbReference type="Proteomes" id="UP000237771">
    <property type="component" value="Unassembled WGS sequence"/>
</dbReference>
<reference evidence="8 11" key="3">
    <citation type="submission" date="2018-03" db="EMBL/GenBank/DDBJ databases">
        <title>Genomic Encyclopedia of Archaeal and Bacterial Type Strains, Phase II (KMG-II): from individual species to whole genera.</title>
        <authorList>
            <person name="Goeker M."/>
        </authorList>
    </citation>
    <scope>NUCLEOTIDE SEQUENCE [LARGE SCALE GENOMIC DNA]</scope>
    <source>
        <strain evidence="8 11">DSM 17797</strain>
    </source>
</reference>
<evidence type="ECO:0000313" key="8">
    <source>
        <dbReference type="EMBL" id="PRZ23287.1"/>
    </source>
</evidence>
<evidence type="ECO:0000256" key="2">
    <source>
        <dbReference type="ARBA" id="ARBA00006275"/>
    </source>
</evidence>
<evidence type="ECO:0000256" key="1">
    <source>
        <dbReference type="ARBA" id="ARBA00004442"/>
    </source>
</evidence>
<dbReference type="Gene3D" id="1.25.40.390">
    <property type="match status" value="1"/>
</dbReference>
<dbReference type="EMBL" id="FQWO01000005">
    <property type="protein sequence ID" value="SHG89098.1"/>
    <property type="molecule type" value="Genomic_DNA"/>
</dbReference>
<dbReference type="InterPro" id="IPR033985">
    <property type="entry name" value="SusD-like_N"/>
</dbReference>
<dbReference type="RefSeq" id="WP_072942858.1">
    <property type="nucleotide sequence ID" value="NZ_FQWO01000005.1"/>
</dbReference>
<dbReference type="Pfam" id="PF07980">
    <property type="entry name" value="SusD_RagB"/>
    <property type="match status" value="1"/>
</dbReference>
<dbReference type="STRING" id="280093.SAMN05443373_1059"/>
<evidence type="ECO:0000313" key="10">
    <source>
        <dbReference type="Proteomes" id="UP000184384"/>
    </source>
</evidence>
<dbReference type="Pfam" id="PF14322">
    <property type="entry name" value="SusD-like_3"/>
    <property type="match status" value="1"/>
</dbReference>
<evidence type="ECO:0000256" key="4">
    <source>
        <dbReference type="ARBA" id="ARBA00023136"/>
    </source>
</evidence>
<dbReference type="Proteomes" id="UP000184384">
    <property type="component" value="Unassembled WGS sequence"/>
</dbReference>